<dbReference type="AlphaFoldDB" id="A0A1I1UF87"/>
<dbReference type="STRING" id="74348.SAMN04488523_10296"/>
<gene>
    <name evidence="1" type="ORF">SAMN04488523_10296</name>
</gene>
<name>A0A1I1UF87_9RHOB</name>
<dbReference type="Proteomes" id="UP000198977">
    <property type="component" value="Unassembled WGS sequence"/>
</dbReference>
<keyword evidence="2" id="KW-1185">Reference proteome</keyword>
<evidence type="ECO:0000313" key="1">
    <source>
        <dbReference type="EMBL" id="SFD69354.1"/>
    </source>
</evidence>
<accession>A0A1I1UF87</accession>
<evidence type="ECO:0000313" key="2">
    <source>
        <dbReference type="Proteomes" id="UP000198977"/>
    </source>
</evidence>
<protein>
    <submittedName>
        <fullName evidence="1">Uncharacterized protein</fullName>
    </submittedName>
</protein>
<sequence length="99" mass="10700">MSWRPCCGLGGLTGSLGQAGLVLCVDSHRKLAMLLPLHPGIRDVVFDRDETNLERKFGTVYRSTIPFGSMGVIIASPVRARCPTAVVVGFRSVWDQIAA</sequence>
<dbReference type="EMBL" id="FOMW01000002">
    <property type="protein sequence ID" value="SFD69354.1"/>
    <property type="molecule type" value="Genomic_DNA"/>
</dbReference>
<proteinExistence type="predicted"/>
<reference evidence="1 2" key="1">
    <citation type="submission" date="2016-10" db="EMBL/GenBank/DDBJ databases">
        <authorList>
            <person name="de Groot N.N."/>
        </authorList>
    </citation>
    <scope>NUCLEOTIDE SEQUENCE [LARGE SCALE GENOMIC DNA]</scope>
    <source>
        <strain evidence="1 2">DSM 11443</strain>
    </source>
</reference>
<organism evidence="1 2">
    <name type="scientific">Sulfitobacter brevis</name>
    <dbReference type="NCBI Taxonomy" id="74348"/>
    <lineage>
        <taxon>Bacteria</taxon>
        <taxon>Pseudomonadati</taxon>
        <taxon>Pseudomonadota</taxon>
        <taxon>Alphaproteobacteria</taxon>
        <taxon>Rhodobacterales</taxon>
        <taxon>Roseobacteraceae</taxon>
        <taxon>Sulfitobacter</taxon>
    </lineage>
</organism>